<dbReference type="Proteomes" id="UP000234323">
    <property type="component" value="Unassembled WGS sequence"/>
</dbReference>
<comment type="caution">
    <text evidence="1">The sequence shown here is derived from an EMBL/GenBank/DDBJ whole genome shotgun (WGS) entry which is preliminary data.</text>
</comment>
<reference evidence="1 2" key="1">
    <citation type="submission" date="2015-10" db="EMBL/GenBank/DDBJ databases">
        <title>Genome analyses suggest a sexual origin of heterokaryosis in a supposedly ancient asexual fungus.</title>
        <authorList>
            <person name="Ropars J."/>
            <person name="Sedzielewska K."/>
            <person name="Noel J."/>
            <person name="Charron P."/>
            <person name="Farinelli L."/>
            <person name="Marton T."/>
            <person name="Kruger M."/>
            <person name="Pelin A."/>
            <person name="Brachmann A."/>
            <person name="Corradi N."/>
        </authorList>
    </citation>
    <scope>NUCLEOTIDE SEQUENCE [LARGE SCALE GENOMIC DNA]</scope>
    <source>
        <strain evidence="1 2">A4</strain>
    </source>
</reference>
<sequence length="53" mass="6223">MDESGQDLRRAVRWLDFWTRRFLIARSLDARPLGHVGSLAACSSEYLDAWKIW</sequence>
<organism evidence="1 2">
    <name type="scientific">Rhizophagus irregularis</name>
    <dbReference type="NCBI Taxonomy" id="588596"/>
    <lineage>
        <taxon>Eukaryota</taxon>
        <taxon>Fungi</taxon>
        <taxon>Fungi incertae sedis</taxon>
        <taxon>Mucoromycota</taxon>
        <taxon>Glomeromycotina</taxon>
        <taxon>Glomeromycetes</taxon>
        <taxon>Glomerales</taxon>
        <taxon>Glomeraceae</taxon>
        <taxon>Rhizophagus</taxon>
    </lineage>
</organism>
<proteinExistence type="predicted"/>
<name>A0A2I1GKT3_9GLOM</name>
<gene>
    <name evidence="1" type="ORF">RhiirA4_462306</name>
</gene>
<evidence type="ECO:0000313" key="2">
    <source>
        <dbReference type="Proteomes" id="UP000234323"/>
    </source>
</evidence>
<accession>A0A2I1GKT3</accession>
<protein>
    <submittedName>
        <fullName evidence="1">Uncharacterized protein</fullName>
    </submittedName>
</protein>
<keyword evidence="2" id="KW-1185">Reference proteome</keyword>
<evidence type="ECO:0000313" key="1">
    <source>
        <dbReference type="EMBL" id="PKY47184.1"/>
    </source>
</evidence>
<dbReference type="AlphaFoldDB" id="A0A2I1GKT3"/>
<dbReference type="EMBL" id="LLXI01000524">
    <property type="protein sequence ID" value="PKY47184.1"/>
    <property type="molecule type" value="Genomic_DNA"/>
</dbReference>